<organism evidence="2 3">
    <name type="scientific">Rhodotorula diobovata</name>
    <dbReference type="NCBI Taxonomy" id="5288"/>
    <lineage>
        <taxon>Eukaryota</taxon>
        <taxon>Fungi</taxon>
        <taxon>Dikarya</taxon>
        <taxon>Basidiomycota</taxon>
        <taxon>Pucciniomycotina</taxon>
        <taxon>Microbotryomycetes</taxon>
        <taxon>Sporidiobolales</taxon>
        <taxon>Sporidiobolaceae</taxon>
        <taxon>Rhodotorula</taxon>
    </lineage>
</organism>
<dbReference type="EMBL" id="SOZI01000132">
    <property type="protein sequence ID" value="TNY18575.1"/>
    <property type="molecule type" value="Genomic_DNA"/>
</dbReference>
<keyword evidence="3" id="KW-1185">Reference proteome</keyword>
<feature type="compositionally biased region" description="Low complexity" evidence="1">
    <location>
        <begin position="189"/>
        <end position="202"/>
    </location>
</feature>
<feature type="compositionally biased region" description="Pro residues" evidence="1">
    <location>
        <begin position="179"/>
        <end position="188"/>
    </location>
</feature>
<evidence type="ECO:0000256" key="1">
    <source>
        <dbReference type="SAM" id="MobiDB-lite"/>
    </source>
</evidence>
<dbReference type="OrthoDB" id="3219396at2759"/>
<dbReference type="Gene3D" id="3.80.10.10">
    <property type="entry name" value="Ribonuclease Inhibitor"/>
    <property type="match status" value="1"/>
</dbReference>
<proteinExistence type="predicted"/>
<sequence length="425" mass="46084">MPSVQLPPELVADVLDTFVLSSPSHAARIPNLASFAVVSRKWHAAATPLLYRNLYLDSRRRGKILDALEGNEALLPVVRELSLSGGGLSGTEHEPDAEYARLKRVLTQCGNVQRLSYHCFDASTLLDLTWFVSDTWPTLRYLRADQSAHLFDLLGRLPALETLIASSIEVPAQGGSVTPRPPPSPPSAPSRSPSPGSTRTSTPGPPTRPTFRLKRLDSGSSPRPSDFQLLTSSSASTLRSLDLPLSSLTSQDLSSFTSLERLTLTLAERYLPLPVPGPGPGPGQPATTRNDARLVRRLRHTLDRVSASGAPLRVLEVHEPHYAATAPIAAGALFPEEEEEEDGRAGAGFLDAVPRCVERLELQTLEALEARDIARAFASASERRARSGCCDGLRQLVLARKVALQDGAGEMRRVLEKRGVEVVWE</sequence>
<dbReference type="AlphaFoldDB" id="A0A5C5FPM7"/>
<evidence type="ECO:0000313" key="3">
    <source>
        <dbReference type="Proteomes" id="UP000311382"/>
    </source>
</evidence>
<dbReference type="InterPro" id="IPR032675">
    <property type="entry name" value="LRR_dom_sf"/>
</dbReference>
<reference evidence="2 3" key="1">
    <citation type="submission" date="2019-03" db="EMBL/GenBank/DDBJ databases">
        <title>Rhodosporidium diobovatum UCD-FST 08-225 genome sequencing, assembly, and annotation.</title>
        <authorList>
            <person name="Fakankun I.U."/>
            <person name="Fristensky B."/>
            <person name="Levin D.B."/>
        </authorList>
    </citation>
    <scope>NUCLEOTIDE SEQUENCE [LARGE SCALE GENOMIC DNA]</scope>
    <source>
        <strain evidence="2 3">UCD-FST 08-225</strain>
    </source>
</reference>
<gene>
    <name evidence="2" type="ORF">DMC30DRAFT_412316</name>
</gene>
<evidence type="ECO:0000313" key="2">
    <source>
        <dbReference type="EMBL" id="TNY18575.1"/>
    </source>
</evidence>
<accession>A0A5C5FPM7</accession>
<feature type="region of interest" description="Disordered" evidence="1">
    <location>
        <begin position="171"/>
        <end position="229"/>
    </location>
</feature>
<dbReference type="Proteomes" id="UP000311382">
    <property type="component" value="Unassembled WGS sequence"/>
</dbReference>
<protein>
    <submittedName>
        <fullName evidence="2">Erythrocyte membrane protein 1</fullName>
    </submittedName>
</protein>
<comment type="caution">
    <text evidence="2">The sequence shown here is derived from an EMBL/GenBank/DDBJ whole genome shotgun (WGS) entry which is preliminary data.</text>
</comment>
<name>A0A5C5FPM7_9BASI</name>